<dbReference type="CDD" id="cd09917">
    <property type="entry name" value="F-box_SF"/>
    <property type="match status" value="1"/>
</dbReference>
<dbReference type="Gene3D" id="2.130.10.10">
    <property type="entry name" value="YVTN repeat-like/Quinoprotein amine dehydrogenase"/>
    <property type="match status" value="1"/>
</dbReference>
<evidence type="ECO:0000313" key="3">
    <source>
        <dbReference type="Proteomes" id="UP000196573"/>
    </source>
</evidence>
<dbReference type="Proteomes" id="UP000196573">
    <property type="component" value="Unassembled WGS sequence"/>
</dbReference>
<gene>
    <name evidence="2" type="ORF">EHSB41UT_03474</name>
</gene>
<proteinExistence type="predicted"/>
<sequence>MITGEKMIQNNNSGLVPVQGVPPSTIEPMEQSGPLAQFADLPVTVVAHVLKYLPLADLRRFMRVSHSCYQLVQNESLQEHTFASDNGSLAMPAFYQKDRFVRLVSPWLSRMNPDAVVALNAQRERSDFPLLLNYTIASTLNSLSELTLHSVYETEHVTESYSAGLNHSHDGQWILAYQRRHAAYNSLVFFDLGWPYRPCPVSIFHCRSRIESTHFSHDGSVLTAQMSNQLFHWFEKNNQGEWALYETLRIPLSHADVTVLLNPNRVICKLPIEDTHNTLDAGLSLPQDANNNWQKQNLPIYFITAASLHVSPDGHYIVTRVPKVDCEPDHPVMEMELWKHTSDGYVRFDGYTAQSSIEVVKFVENNTLLLQTSSSVLLLHISDAGILNESSSFHIPRCNRLYDYCRVTMNPAKAGFFLHDDSEWTTRFVFFKSDGVVVQGAPVPSLPIRNLMDVNYWINPAGDHLVINDDKELCVLSENNCKEWQVSFRLNTMDSYTTSFSPNQQHLVIREWEYNELSPMPRSYDVHVLTFARQRCQWLYSQRIESNSPITCTSFSKNSCLLATASEAHDVHLYGWSAGHEWVLKSAMKFNYRIFDVSFVRDNMHLCVTTADHCLHYLEIGCKKDPQPQIWSYCLQLR</sequence>
<dbReference type="EMBL" id="FWPT01000008">
    <property type="protein sequence ID" value="SMA49692.1"/>
    <property type="molecule type" value="Genomic_DNA"/>
</dbReference>
<dbReference type="Pfam" id="PF00646">
    <property type="entry name" value="F-box"/>
    <property type="match status" value="1"/>
</dbReference>
<feature type="domain" description="F-box" evidence="1">
    <location>
        <begin position="35"/>
        <end position="81"/>
    </location>
</feature>
<dbReference type="SMART" id="SM00256">
    <property type="entry name" value="FBOX"/>
    <property type="match status" value="1"/>
</dbReference>
<evidence type="ECO:0000259" key="1">
    <source>
        <dbReference type="PROSITE" id="PS50181"/>
    </source>
</evidence>
<dbReference type="AlphaFoldDB" id="A0A1X7ANI8"/>
<dbReference type="SUPFAM" id="SSF81383">
    <property type="entry name" value="F-box domain"/>
    <property type="match status" value="1"/>
</dbReference>
<dbReference type="InterPro" id="IPR036322">
    <property type="entry name" value="WD40_repeat_dom_sf"/>
</dbReference>
<reference evidence="2 3" key="1">
    <citation type="submission" date="2017-03" db="EMBL/GenBank/DDBJ databases">
        <authorList>
            <person name="Afonso C.L."/>
            <person name="Miller P.J."/>
            <person name="Scott M.A."/>
            <person name="Spackman E."/>
            <person name="Goraichik I."/>
            <person name="Dimitrov K.M."/>
            <person name="Suarez D.L."/>
            <person name="Swayne D.E."/>
        </authorList>
    </citation>
    <scope>NUCLEOTIDE SEQUENCE [LARGE SCALE GENOMIC DNA]</scope>
    <source>
        <strain evidence="2">SB41UT1</strain>
    </source>
</reference>
<keyword evidence="3" id="KW-1185">Reference proteome</keyword>
<dbReference type="Gene3D" id="1.20.1280.50">
    <property type="match status" value="1"/>
</dbReference>
<evidence type="ECO:0000313" key="2">
    <source>
        <dbReference type="EMBL" id="SMA49692.1"/>
    </source>
</evidence>
<organism evidence="2 3">
    <name type="scientific">Parendozoicomonas haliclonae</name>
    <dbReference type="NCBI Taxonomy" id="1960125"/>
    <lineage>
        <taxon>Bacteria</taxon>
        <taxon>Pseudomonadati</taxon>
        <taxon>Pseudomonadota</taxon>
        <taxon>Gammaproteobacteria</taxon>
        <taxon>Oceanospirillales</taxon>
        <taxon>Endozoicomonadaceae</taxon>
        <taxon>Parendozoicomonas</taxon>
    </lineage>
</organism>
<protein>
    <recommendedName>
        <fullName evidence="1">F-box domain-containing protein</fullName>
    </recommendedName>
</protein>
<dbReference type="SUPFAM" id="SSF50978">
    <property type="entry name" value="WD40 repeat-like"/>
    <property type="match status" value="1"/>
</dbReference>
<dbReference type="InterPro" id="IPR036047">
    <property type="entry name" value="F-box-like_dom_sf"/>
</dbReference>
<name>A0A1X7ANI8_9GAMM</name>
<dbReference type="InterPro" id="IPR001810">
    <property type="entry name" value="F-box_dom"/>
</dbReference>
<dbReference type="InterPro" id="IPR015943">
    <property type="entry name" value="WD40/YVTN_repeat-like_dom_sf"/>
</dbReference>
<accession>A0A1X7ANI8</accession>
<dbReference type="PROSITE" id="PS50181">
    <property type="entry name" value="FBOX"/>
    <property type="match status" value="1"/>
</dbReference>